<evidence type="ECO:0000313" key="2">
    <source>
        <dbReference type="Proteomes" id="UP000782901"/>
    </source>
</evidence>
<name>A0A943HRE1_BACT4</name>
<proteinExistence type="predicted"/>
<gene>
    <name evidence="1" type="ORF">KHY35_09590</name>
</gene>
<reference evidence="1" key="1">
    <citation type="submission" date="2021-02" db="EMBL/GenBank/DDBJ databases">
        <title>Infant gut strain persistence is associated with maternal origin, phylogeny, and functional potential including surface adhesion and iron acquisition.</title>
        <authorList>
            <person name="Lou Y.C."/>
        </authorList>
    </citation>
    <scope>NUCLEOTIDE SEQUENCE</scope>
    <source>
        <strain evidence="1">L3_082_243G1_dasL3_082_243G1_maxbin2.maxbin.015s ta_sub</strain>
    </source>
</reference>
<evidence type="ECO:0000313" key="1">
    <source>
        <dbReference type="EMBL" id="MBS5410951.1"/>
    </source>
</evidence>
<dbReference type="Proteomes" id="UP000782901">
    <property type="component" value="Unassembled WGS sequence"/>
</dbReference>
<dbReference type="AlphaFoldDB" id="A0A943HRE1"/>
<sequence length="95" mass="10798">MSIEEKAVQIVVTAEVITVASIDENGYPRPVAMVKLKDENGGSYKTPLWSDWMLSHFPGEVEDSEYCVLKFTPEGLYQYYEIEKTTDLWSLNSDA</sequence>
<dbReference type="RefSeq" id="WP_234141556.1">
    <property type="nucleotide sequence ID" value="NZ_JAHYON010000024.1"/>
</dbReference>
<dbReference type="SUPFAM" id="SSF50475">
    <property type="entry name" value="FMN-binding split barrel"/>
    <property type="match status" value="1"/>
</dbReference>
<comment type="caution">
    <text evidence="1">The sequence shown here is derived from an EMBL/GenBank/DDBJ whole genome shotgun (WGS) entry which is preliminary data.</text>
</comment>
<dbReference type="EMBL" id="JAGZEE010000012">
    <property type="protein sequence ID" value="MBS5410951.1"/>
    <property type="molecule type" value="Genomic_DNA"/>
</dbReference>
<protein>
    <submittedName>
        <fullName evidence="1">Uncharacterized protein</fullName>
    </submittedName>
</protein>
<organism evidence="1 2">
    <name type="scientific">Bacteroides thetaiotaomicron</name>
    <dbReference type="NCBI Taxonomy" id="818"/>
    <lineage>
        <taxon>Bacteria</taxon>
        <taxon>Pseudomonadati</taxon>
        <taxon>Bacteroidota</taxon>
        <taxon>Bacteroidia</taxon>
        <taxon>Bacteroidales</taxon>
        <taxon>Bacteroidaceae</taxon>
        <taxon>Bacteroides</taxon>
    </lineage>
</organism>
<accession>A0A943HRE1</accession>